<organism evidence="1 2">
    <name type="scientific">Rubripirellula amarantea</name>
    <dbReference type="NCBI Taxonomy" id="2527999"/>
    <lineage>
        <taxon>Bacteria</taxon>
        <taxon>Pseudomonadati</taxon>
        <taxon>Planctomycetota</taxon>
        <taxon>Planctomycetia</taxon>
        <taxon>Pirellulales</taxon>
        <taxon>Pirellulaceae</taxon>
        <taxon>Rubripirellula</taxon>
    </lineage>
</organism>
<dbReference type="Proteomes" id="UP000316598">
    <property type="component" value="Unassembled WGS sequence"/>
</dbReference>
<dbReference type="AlphaFoldDB" id="A0A5C5WLV8"/>
<dbReference type="OrthoDB" id="281660at2"/>
<evidence type="ECO:0000313" key="1">
    <source>
        <dbReference type="EMBL" id="TWT51061.1"/>
    </source>
</evidence>
<reference evidence="1 2" key="1">
    <citation type="submission" date="2019-02" db="EMBL/GenBank/DDBJ databases">
        <title>Deep-cultivation of Planctomycetes and their phenomic and genomic characterization uncovers novel biology.</title>
        <authorList>
            <person name="Wiegand S."/>
            <person name="Jogler M."/>
            <person name="Boedeker C."/>
            <person name="Pinto D."/>
            <person name="Vollmers J."/>
            <person name="Rivas-Marin E."/>
            <person name="Kohn T."/>
            <person name="Peeters S.H."/>
            <person name="Heuer A."/>
            <person name="Rast P."/>
            <person name="Oberbeckmann S."/>
            <person name="Bunk B."/>
            <person name="Jeske O."/>
            <person name="Meyerdierks A."/>
            <person name="Storesund J.E."/>
            <person name="Kallscheuer N."/>
            <person name="Luecker S."/>
            <person name="Lage O.M."/>
            <person name="Pohl T."/>
            <person name="Merkel B.J."/>
            <person name="Hornburger P."/>
            <person name="Mueller R.-W."/>
            <person name="Bruemmer F."/>
            <person name="Labrenz M."/>
            <person name="Spormann A.M."/>
            <person name="Op Den Camp H."/>
            <person name="Overmann J."/>
            <person name="Amann R."/>
            <person name="Jetten M.S.M."/>
            <person name="Mascher T."/>
            <person name="Medema M.H."/>
            <person name="Devos D.P."/>
            <person name="Kaster A.-K."/>
            <person name="Ovreas L."/>
            <person name="Rohde M."/>
            <person name="Galperin M.Y."/>
            <person name="Jogler C."/>
        </authorList>
    </citation>
    <scope>NUCLEOTIDE SEQUENCE [LARGE SCALE GENOMIC DNA]</scope>
    <source>
        <strain evidence="1 2">Pla22</strain>
    </source>
</reference>
<proteinExistence type="predicted"/>
<evidence type="ECO:0000313" key="2">
    <source>
        <dbReference type="Proteomes" id="UP000316598"/>
    </source>
</evidence>
<comment type="caution">
    <text evidence="1">The sequence shown here is derived from an EMBL/GenBank/DDBJ whole genome shotgun (WGS) entry which is preliminary data.</text>
</comment>
<protein>
    <submittedName>
        <fullName evidence="1">Uncharacterized protein</fullName>
    </submittedName>
</protein>
<keyword evidence="2" id="KW-1185">Reference proteome</keyword>
<gene>
    <name evidence="1" type="ORF">Pla22_38370</name>
</gene>
<sequence>MSTRAILAIRLPDETIVATYLHFDGYPDHVMPILTTGYVDPDEAIELIQAGEIRSLLPRPALPEYFETSRQTNELKSAAELPALARYLNAEHVYLMNENGWTHQKA</sequence>
<dbReference type="RefSeq" id="WP_146516177.1">
    <property type="nucleotide sequence ID" value="NZ_SJPI01000002.1"/>
</dbReference>
<dbReference type="EMBL" id="SJPI01000002">
    <property type="protein sequence ID" value="TWT51061.1"/>
    <property type="molecule type" value="Genomic_DNA"/>
</dbReference>
<name>A0A5C5WLV8_9BACT</name>
<accession>A0A5C5WLV8</accession>